<keyword evidence="2" id="KW-1185">Reference proteome</keyword>
<accession>A0A914VZE4</accession>
<dbReference type="AlphaFoldDB" id="A0A914VZE4"/>
<proteinExistence type="predicted"/>
<dbReference type="PROSITE" id="PS00028">
    <property type="entry name" value="ZINC_FINGER_C2H2_1"/>
    <property type="match status" value="1"/>
</dbReference>
<protein>
    <submittedName>
        <fullName evidence="3">C2H2-type domain-containing protein</fullName>
    </submittedName>
</protein>
<reference evidence="3" key="1">
    <citation type="submission" date="2022-11" db="UniProtKB">
        <authorList>
            <consortium name="WormBaseParasite"/>
        </authorList>
    </citation>
    <scope>IDENTIFICATION</scope>
</reference>
<evidence type="ECO:0000313" key="3">
    <source>
        <dbReference type="WBParaSite" id="PSAMB.scaffold2821size21080.g19266.t1"/>
    </source>
</evidence>
<feature type="domain" description="C2H2-type" evidence="1">
    <location>
        <begin position="4"/>
        <end position="25"/>
    </location>
</feature>
<dbReference type="InterPro" id="IPR013087">
    <property type="entry name" value="Znf_C2H2_type"/>
</dbReference>
<evidence type="ECO:0000259" key="1">
    <source>
        <dbReference type="PROSITE" id="PS00028"/>
    </source>
</evidence>
<dbReference type="Proteomes" id="UP000887566">
    <property type="component" value="Unplaced"/>
</dbReference>
<name>A0A914VZE4_9BILA</name>
<organism evidence="2 3">
    <name type="scientific">Plectus sambesii</name>
    <dbReference type="NCBI Taxonomy" id="2011161"/>
    <lineage>
        <taxon>Eukaryota</taxon>
        <taxon>Metazoa</taxon>
        <taxon>Ecdysozoa</taxon>
        <taxon>Nematoda</taxon>
        <taxon>Chromadorea</taxon>
        <taxon>Plectida</taxon>
        <taxon>Plectina</taxon>
        <taxon>Plectoidea</taxon>
        <taxon>Plectidae</taxon>
        <taxon>Plectus</taxon>
    </lineage>
</organism>
<sequence length="244" mass="27595">MNHCQFCPSSLANISSLRIHHRDFHPGALREGPLRCLEAGCTLLYGSTYVYYRHLGVSHAPIVELDPHADVEHSVMHANTTIDAADGFVEEAVHPSSPTSSPSPQSFFKSIKQNELLFIASMFLSHLNFGNRLLVWDSFRCHISAPIKEELKRLKLDNAVVPGGCTKFVQAPDVCWNAPSWAEVRLYHENWLLNGEKIVTAAGNMRPPLTDVYFEWIVNAWESLSKGRIKVFLSLRNFKCHQRL</sequence>
<evidence type="ECO:0000313" key="2">
    <source>
        <dbReference type="Proteomes" id="UP000887566"/>
    </source>
</evidence>
<dbReference type="WBParaSite" id="PSAMB.scaffold2821size21080.g19266.t1">
    <property type="protein sequence ID" value="PSAMB.scaffold2821size21080.g19266.t1"/>
    <property type="gene ID" value="PSAMB.scaffold2821size21080.g19266"/>
</dbReference>